<feature type="compositionally biased region" description="Low complexity" evidence="3">
    <location>
        <begin position="250"/>
        <end position="276"/>
    </location>
</feature>
<evidence type="ECO:0000256" key="1">
    <source>
        <dbReference type="ARBA" id="ARBA00022884"/>
    </source>
</evidence>
<dbReference type="GO" id="GO:0003729">
    <property type="term" value="F:mRNA binding"/>
    <property type="evidence" value="ECO:0007669"/>
    <property type="project" value="TreeGrafter"/>
</dbReference>
<dbReference type="OrthoDB" id="272703at2759"/>
<dbReference type="STRING" id="1202772.A0A1V9ZJQ3"/>
<feature type="region of interest" description="Disordered" evidence="3">
    <location>
        <begin position="250"/>
        <end position="296"/>
    </location>
</feature>
<dbReference type="GO" id="GO:1990904">
    <property type="term" value="C:ribonucleoprotein complex"/>
    <property type="evidence" value="ECO:0007669"/>
    <property type="project" value="TreeGrafter"/>
</dbReference>
<organism evidence="5 6">
    <name type="scientific">Achlya hypogyna</name>
    <name type="common">Oomycete</name>
    <name type="synonym">Protoachlya hypogyna</name>
    <dbReference type="NCBI Taxonomy" id="1202772"/>
    <lineage>
        <taxon>Eukaryota</taxon>
        <taxon>Sar</taxon>
        <taxon>Stramenopiles</taxon>
        <taxon>Oomycota</taxon>
        <taxon>Saprolegniomycetes</taxon>
        <taxon>Saprolegniales</taxon>
        <taxon>Achlyaceae</taxon>
        <taxon>Achlya</taxon>
    </lineage>
</organism>
<feature type="compositionally biased region" description="Low complexity" evidence="3">
    <location>
        <begin position="162"/>
        <end position="210"/>
    </location>
</feature>
<feature type="compositionally biased region" description="Low complexity" evidence="3">
    <location>
        <begin position="382"/>
        <end position="399"/>
    </location>
</feature>
<evidence type="ECO:0000259" key="4">
    <source>
        <dbReference type="PROSITE" id="PS50102"/>
    </source>
</evidence>
<name>A0A1V9ZJQ3_ACHHY</name>
<proteinExistence type="predicted"/>
<dbReference type="InterPro" id="IPR012677">
    <property type="entry name" value="Nucleotide-bd_a/b_plait_sf"/>
</dbReference>
<dbReference type="FunFam" id="3.30.70.330:FF:000034">
    <property type="entry name" value="heterogeneous nuclear ribonucleoprotein M isoform X1"/>
    <property type="match status" value="1"/>
</dbReference>
<reference evidence="5 6" key="1">
    <citation type="journal article" date="2014" name="Genome Biol. Evol.">
        <title>The secreted proteins of Achlya hypogyna and Thraustotheca clavata identify the ancestral oomycete secretome and reveal gene acquisitions by horizontal gene transfer.</title>
        <authorList>
            <person name="Misner I."/>
            <person name="Blouin N."/>
            <person name="Leonard G."/>
            <person name="Richards T.A."/>
            <person name="Lane C.E."/>
        </authorList>
    </citation>
    <scope>NUCLEOTIDE SEQUENCE [LARGE SCALE GENOMIC DNA]</scope>
    <source>
        <strain evidence="5 6">ATCC 48635</strain>
    </source>
</reference>
<evidence type="ECO:0000256" key="2">
    <source>
        <dbReference type="PROSITE-ProRule" id="PRU00176"/>
    </source>
</evidence>
<dbReference type="Gene3D" id="3.30.70.330">
    <property type="match status" value="3"/>
</dbReference>
<dbReference type="EMBL" id="JNBR01000089">
    <property type="protein sequence ID" value="OQR98223.1"/>
    <property type="molecule type" value="Genomic_DNA"/>
</dbReference>
<sequence length="486" mass="51660">MTEPGGAENQAFETNAHHASPSAAGKLLGYAKHRAEHMAAAAPYRNQRDSNRGESGRRVYVGNLAWDVTEENLKNHMRIAGLVDSCNLMTEGSGRSKGCAIVTYRTKKMATNAIEKLSDKELMGRKIFVREDREDGAKQPQSIPAAAPKLDAPSSYQAPVDTYTPTPNAYTPAPTSSYSAAPTSSYTSTPASSYKSAPTSSYTSAPSSSYASVPASSYTPSSYSSAPNSFTSTPNSFTSAPNSFTSAPNSFTSAPTSFSSTPNSFSSAPNSFSSGPFAPPQGMYGAPPSGGPPTTGGSCRVYVGNLSWGVKWQDLKDHMKQAGPVLHASVMEEASGRSKGCGIVEFDSPETAQRAIQMLTDTKLDNRPIFVREDREPRPGHRGAAAGGRPPFGRPSGHSGPHHPPHCTVYIGNLPFDAMWQDIKDLARTAASVDHVEVASGPDGRSKGYAILRCPTPQDAQAAIGLLHGAEFRGRFLEARLDRSRM</sequence>
<feature type="domain" description="RRM" evidence="4">
    <location>
        <begin position="57"/>
        <end position="134"/>
    </location>
</feature>
<dbReference type="GO" id="GO:0005737">
    <property type="term" value="C:cytoplasm"/>
    <property type="evidence" value="ECO:0007669"/>
    <property type="project" value="TreeGrafter"/>
</dbReference>
<keyword evidence="1 2" id="KW-0694">RNA-binding</keyword>
<dbReference type="Proteomes" id="UP000243579">
    <property type="component" value="Unassembled WGS sequence"/>
</dbReference>
<feature type="region of interest" description="Disordered" evidence="3">
    <location>
        <begin position="1"/>
        <end position="20"/>
    </location>
</feature>
<dbReference type="Pfam" id="PF00076">
    <property type="entry name" value="RRM_1"/>
    <property type="match status" value="3"/>
</dbReference>
<protein>
    <recommendedName>
        <fullName evidence="4">RRM domain-containing protein</fullName>
    </recommendedName>
</protein>
<feature type="domain" description="RRM" evidence="4">
    <location>
        <begin position="299"/>
        <end position="376"/>
    </location>
</feature>
<evidence type="ECO:0000313" key="6">
    <source>
        <dbReference type="Proteomes" id="UP000243579"/>
    </source>
</evidence>
<feature type="domain" description="RRM" evidence="4">
    <location>
        <begin position="407"/>
        <end position="484"/>
    </location>
</feature>
<accession>A0A1V9ZJQ3</accession>
<dbReference type="PANTHER" id="PTHR23003:SF3">
    <property type="entry name" value="FI21236P1-RELATED"/>
    <property type="match status" value="1"/>
</dbReference>
<dbReference type="PROSITE" id="PS50102">
    <property type="entry name" value="RRM"/>
    <property type="match status" value="3"/>
</dbReference>
<comment type="caution">
    <text evidence="5">The sequence shown here is derived from an EMBL/GenBank/DDBJ whole genome shotgun (WGS) entry which is preliminary data.</text>
</comment>
<dbReference type="InterPro" id="IPR035979">
    <property type="entry name" value="RBD_domain_sf"/>
</dbReference>
<dbReference type="SMART" id="SM00360">
    <property type="entry name" value="RRM"/>
    <property type="match status" value="3"/>
</dbReference>
<dbReference type="InterPro" id="IPR000504">
    <property type="entry name" value="RRM_dom"/>
</dbReference>
<dbReference type="PANTHER" id="PTHR23003">
    <property type="entry name" value="RNA RECOGNITION MOTIF RRM DOMAIN CONTAINING PROTEIN"/>
    <property type="match status" value="1"/>
</dbReference>
<feature type="region of interest" description="Disordered" evidence="3">
    <location>
        <begin position="131"/>
        <end position="210"/>
    </location>
</feature>
<dbReference type="GO" id="GO:0005634">
    <property type="term" value="C:nucleus"/>
    <property type="evidence" value="ECO:0007669"/>
    <property type="project" value="TreeGrafter"/>
</dbReference>
<evidence type="ECO:0000256" key="3">
    <source>
        <dbReference type="SAM" id="MobiDB-lite"/>
    </source>
</evidence>
<evidence type="ECO:0000313" key="5">
    <source>
        <dbReference type="EMBL" id="OQR98223.1"/>
    </source>
</evidence>
<feature type="region of interest" description="Disordered" evidence="3">
    <location>
        <begin position="373"/>
        <end position="404"/>
    </location>
</feature>
<dbReference type="InterPro" id="IPR050374">
    <property type="entry name" value="RRT5_SRSF_SR"/>
</dbReference>
<dbReference type="CDD" id="cd00590">
    <property type="entry name" value="RRM_SF"/>
    <property type="match status" value="3"/>
</dbReference>
<dbReference type="SUPFAM" id="SSF54928">
    <property type="entry name" value="RNA-binding domain, RBD"/>
    <property type="match status" value="3"/>
</dbReference>
<keyword evidence="6" id="KW-1185">Reference proteome</keyword>
<gene>
    <name evidence="5" type="ORF">ACHHYP_09037</name>
</gene>
<dbReference type="AlphaFoldDB" id="A0A1V9ZJQ3"/>